<dbReference type="PANTHER" id="PTHR38016">
    <property type="entry name" value="UNNAMED PRODUCT"/>
    <property type="match status" value="1"/>
</dbReference>
<evidence type="ECO:0000259" key="1">
    <source>
        <dbReference type="Pfam" id="PF18599"/>
    </source>
</evidence>
<dbReference type="Pfam" id="PF18599">
    <property type="entry name" value="LCIB_C_CA"/>
    <property type="match status" value="1"/>
</dbReference>
<dbReference type="EMBL" id="HBEL01018213">
    <property type="protein sequence ID" value="CAD8412547.1"/>
    <property type="molecule type" value="Transcribed_RNA"/>
</dbReference>
<dbReference type="AlphaFoldDB" id="A0A7S0GAM2"/>
<dbReference type="InterPro" id="IPR040703">
    <property type="entry name" value="LCIB/C_CA"/>
</dbReference>
<feature type="domain" description="Limiting CO2-inducible protein B/C beta carbonyic anhydrase" evidence="1">
    <location>
        <begin position="40"/>
        <end position="259"/>
    </location>
</feature>
<dbReference type="PANTHER" id="PTHR38016:SF1">
    <property type="entry name" value="LIMITING CO2-INDUCIBLE PROTEIN B_C BETA CARBONYIC ANHYDRASE DOMAIN-CONTAINING PROTEIN"/>
    <property type="match status" value="1"/>
</dbReference>
<organism evidence="2">
    <name type="scientific">Proboscia inermis</name>
    <dbReference type="NCBI Taxonomy" id="420281"/>
    <lineage>
        <taxon>Eukaryota</taxon>
        <taxon>Sar</taxon>
        <taxon>Stramenopiles</taxon>
        <taxon>Ochrophyta</taxon>
        <taxon>Bacillariophyta</taxon>
        <taxon>Coscinodiscophyceae</taxon>
        <taxon>Rhizosoleniophycidae</taxon>
        <taxon>Rhizosoleniales</taxon>
        <taxon>Rhizosoleniaceae</taxon>
        <taxon>Proboscia</taxon>
    </lineage>
</organism>
<reference evidence="2" key="1">
    <citation type="submission" date="2021-01" db="EMBL/GenBank/DDBJ databases">
        <authorList>
            <person name="Corre E."/>
            <person name="Pelletier E."/>
            <person name="Niang G."/>
            <person name="Scheremetjew M."/>
            <person name="Finn R."/>
            <person name="Kale V."/>
            <person name="Holt S."/>
            <person name="Cochrane G."/>
            <person name="Meng A."/>
            <person name="Brown T."/>
            <person name="Cohen L."/>
        </authorList>
    </citation>
    <scope>NUCLEOTIDE SEQUENCE</scope>
    <source>
        <strain evidence="2">CCAP1064/1</strain>
    </source>
</reference>
<accession>A0A7S0GAM2</accession>
<evidence type="ECO:0000313" key="2">
    <source>
        <dbReference type="EMBL" id="CAD8412547.1"/>
    </source>
</evidence>
<name>A0A7S0GAM2_9STRA</name>
<protein>
    <recommendedName>
        <fullName evidence="1">Limiting CO2-inducible protein B/C beta carbonyic anhydrase domain-containing protein</fullName>
    </recommendedName>
</protein>
<gene>
    <name evidence="2" type="ORF">PINE0816_LOCUS8673</name>
</gene>
<proteinExistence type="predicted"/>
<sequence>MNIIAGDDKDVNEKVKEVFANSPDPDADFDKIVQANFPGALNNKDLVTKVVDILALKGYSESNCLLATSLCCDELARQLENDFNGIYGHNFNLGGLAGFPFAGNTGFGAMAAHIPDDGFCLIAYGPHVGLTTDGIVGKVERAGIELVDDCCGSAMKASDYVKGITDGGAQITTKIQEFTDFQQGAVQELILPHGKRLSDAENRMVELPYALYESQNMLMSRIVKKGSTGIKRGLALLGGVQINTGPDTLDYFVPLRFVFMNYRGFVLDDMLSSLKE</sequence>